<evidence type="ECO:0000256" key="7">
    <source>
        <dbReference type="ARBA" id="ARBA00023033"/>
    </source>
</evidence>
<dbReference type="SUPFAM" id="SSF48264">
    <property type="entry name" value="Cytochrome P450"/>
    <property type="match status" value="1"/>
</dbReference>
<keyword evidence="5" id="KW-0560">Oxidoreductase</keyword>
<keyword evidence="3" id="KW-0349">Heme</keyword>
<evidence type="ECO:0000256" key="1">
    <source>
        <dbReference type="ARBA" id="ARBA00001971"/>
    </source>
</evidence>
<comment type="cofactor">
    <cofactor evidence="1">
        <name>heme</name>
        <dbReference type="ChEBI" id="CHEBI:30413"/>
    </cofactor>
</comment>
<comment type="similarity">
    <text evidence="2">Belongs to the cytochrome P450 family.</text>
</comment>
<dbReference type="Gene3D" id="1.10.630.10">
    <property type="entry name" value="Cytochrome P450"/>
    <property type="match status" value="1"/>
</dbReference>
<dbReference type="Pfam" id="PF00067">
    <property type="entry name" value="p450"/>
    <property type="match status" value="1"/>
</dbReference>
<dbReference type="InterPro" id="IPR001128">
    <property type="entry name" value="Cyt_P450"/>
</dbReference>
<comment type="caution">
    <text evidence="8">The sequence shown here is derived from an EMBL/GenBank/DDBJ whole genome shotgun (WGS) entry which is preliminary data.</text>
</comment>
<evidence type="ECO:0000313" key="8">
    <source>
        <dbReference type="EMBL" id="MFC4755393.1"/>
    </source>
</evidence>
<proteinExistence type="inferred from homology"/>
<gene>
    <name evidence="8" type="ORF">ACFO7U_11480</name>
</gene>
<sequence length="360" mass="39946">MTERAAEFSSNLTASMVIDEHGAITEFPVAGLGSPIRALATADGDTHRIHRTLVLPSLTRRRLRAWAPFVDETIRQLWAESYDDGTDWVTEIAETAPVVAELVGVSQHLRDQLLTSAFASFAILDGVVSRDELDDAVNSVGQLMAFLDEELHRPRVVLPPTVVGDLARLVNNSDIDHDVATHILVQLIVAGIESTVGHLVSLAWPLGQRPEHLATMRDDPPRRDEFIEEVIRLDAPFVGHYRHVVGDTVLGGTRLPAGSRLFLLRGHANRDEQHFNRPDEFLPGRDDGAHLSLGRGIHFCVGAALARLESRTALDFLLEHDADLHIDTNAPQWHQSLLARRLRSSRLTVRQADIRNRAMV</sequence>
<dbReference type="InterPro" id="IPR036396">
    <property type="entry name" value="Cyt_P450_sf"/>
</dbReference>
<reference evidence="9" key="1">
    <citation type="journal article" date="2019" name="Int. J. Syst. Evol. Microbiol.">
        <title>The Global Catalogue of Microorganisms (GCM) 10K type strain sequencing project: providing services to taxonomists for standard genome sequencing and annotation.</title>
        <authorList>
            <consortium name="The Broad Institute Genomics Platform"/>
            <consortium name="The Broad Institute Genome Sequencing Center for Infectious Disease"/>
            <person name="Wu L."/>
            <person name="Ma J."/>
        </authorList>
    </citation>
    <scope>NUCLEOTIDE SEQUENCE [LARGE SCALE GENOMIC DNA]</scope>
    <source>
        <strain evidence="9">JCM 11882</strain>
    </source>
</reference>
<dbReference type="RefSeq" id="WP_344994065.1">
    <property type="nucleotide sequence ID" value="NZ_BAABCD010000033.1"/>
</dbReference>
<evidence type="ECO:0000256" key="5">
    <source>
        <dbReference type="ARBA" id="ARBA00023002"/>
    </source>
</evidence>
<dbReference type="PANTHER" id="PTHR46696">
    <property type="entry name" value="P450, PUTATIVE (EUROFUNG)-RELATED"/>
    <property type="match status" value="1"/>
</dbReference>
<name>A0ABV9PUC9_9ACTN</name>
<dbReference type="PRINTS" id="PR00359">
    <property type="entry name" value="BP450"/>
</dbReference>
<dbReference type="EMBL" id="JBHSHP010000035">
    <property type="protein sequence ID" value="MFC4755393.1"/>
    <property type="molecule type" value="Genomic_DNA"/>
</dbReference>
<dbReference type="Proteomes" id="UP001595836">
    <property type="component" value="Unassembled WGS sequence"/>
</dbReference>
<evidence type="ECO:0000256" key="2">
    <source>
        <dbReference type="ARBA" id="ARBA00010617"/>
    </source>
</evidence>
<accession>A0ABV9PUC9</accession>
<evidence type="ECO:0000256" key="6">
    <source>
        <dbReference type="ARBA" id="ARBA00023004"/>
    </source>
</evidence>
<evidence type="ECO:0000256" key="3">
    <source>
        <dbReference type="ARBA" id="ARBA00022617"/>
    </source>
</evidence>
<protein>
    <submittedName>
        <fullName evidence="8">Cytochrome P450</fullName>
    </submittedName>
</protein>
<evidence type="ECO:0000313" key="9">
    <source>
        <dbReference type="Proteomes" id="UP001595836"/>
    </source>
</evidence>
<dbReference type="InterPro" id="IPR002397">
    <property type="entry name" value="Cyt_P450_B"/>
</dbReference>
<keyword evidence="9" id="KW-1185">Reference proteome</keyword>
<keyword evidence="4" id="KW-0479">Metal-binding</keyword>
<keyword evidence="7" id="KW-0503">Monooxygenase</keyword>
<keyword evidence="6" id="KW-0408">Iron</keyword>
<dbReference type="PANTHER" id="PTHR46696:SF4">
    <property type="entry name" value="BIOTIN BIOSYNTHESIS CYTOCHROME P450"/>
    <property type="match status" value="1"/>
</dbReference>
<organism evidence="8 9">
    <name type="scientific">Dietzia aurantiaca</name>
    <dbReference type="NCBI Taxonomy" id="983873"/>
    <lineage>
        <taxon>Bacteria</taxon>
        <taxon>Bacillati</taxon>
        <taxon>Actinomycetota</taxon>
        <taxon>Actinomycetes</taxon>
        <taxon>Mycobacteriales</taxon>
        <taxon>Dietziaceae</taxon>
        <taxon>Dietzia</taxon>
    </lineage>
</organism>
<evidence type="ECO:0000256" key="4">
    <source>
        <dbReference type="ARBA" id="ARBA00022723"/>
    </source>
</evidence>